<evidence type="ECO:0000256" key="4">
    <source>
        <dbReference type="SAM" id="MobiDB-lite"/>
    </source>
</evidence>
<dbReference type="PROSITE" id="PS00061">
    <property type="entry name" value="ADH_SHORT"/>
    <property type="match status" value="1"/>
</dbReference>
<gene>
    <name evidence="5" type="ORF">B0T10DRAFT_524482</name>
</gene>
<accession>A0A9P9AH55</accession>
<organism evidence="5 6">
    <name type="scientific">Thelonectria olida</name>
    <dbReference type="NCBI Taxonomy" id="1576542"/>
    <lineage>
        <taxon>Eukaryota</taxon>
        <taxon>Fungi</taxon>
        <taxon>Dikarya</taxon>
        <taxon>Ascomycota</taxon>
        <taxon>Pezizomycotina</taxon>
        <taxon>Sordariomycetes</taxon>
        <taxon>Hypocreomycetidae</taxon>
        <taxon>Hypocreales</taxon>
        <taxon>Nectriaceae</taxon>
        <taxon>Thelonectria</taxon>
    </lineage>
</organism>
<dbReference type="PANTHER" id="PTHR42760:SF5">
    <property type="entry name" value="2-DEHYDRO-3-DEOXY-D-GLUCONATE 5-DEHYDROGENASE"/>
    <property type="match status" value="1"/>
</dbReference>
<dbReference type="Pfam" id="PF13561">
    <property type="entry name" value="adh_short_C2"/>
    <property type="match status" value="1"/>
</dbReference>
<dbReference type="PANTHER" id="PTHR42760">
    <property type="entry name" value="SHORT-CHAIN DEHYDROGENASES/REDUCTASES FAMILY MEMBER"/>
    <property type="match status" value="1"/>
</dbReference>
<dbReference type="SUPFAM" id="SSF51735">
    <property type="entry name" value="NAD(P)-binding Rossmann-fold domains"/>
    <property type="match status" value="1"/>
</dbReference>
<dbReference type="Proteomes" id="UP000777438">
    <property type="component" value="Unassembled WGS sequence"/>
</dbReference>
<dbReference type="InterPro" id="IPR036291">
    <property type="entry name" value="NAD(P)-bd_dom_sf"/>
</dbReference>
<protein>
    <recommendedName>
        <fullName evidence="7">2-deoxy-D-gluconate 3-dehydrogenase</fullName>
    </recommendedName>
</protein>
<sequence length="266" mass="28100">MAALAAAHTPKVPALQLFSLRGKNALITGGTRGIGAAMAHALADAGASLCIAQRDVANTTTADAIRAKGTPVKIVPCDLADFDDAKSVFQKALDVMDGRIDILINCGGLLKRQQVVDVTEENWDSVINVNQKALFFICQAAGRHMVPRRTGKIVNVASINSFIGAQNLAPYSASKGAVAQLTKALSNEWAKYNIQVNAIAPGSIKTDMNTDLRSDPRGEEERTARCPAGRWGTPEDMAGPTVFLCSDASQYVTGEILVVDGGHLAL</sequence>
<dbReference type="PRINTS" id="PR00080">
    <property type="entry name" value="SDRFAMILY"/>
</dbReference>
<evidence type="ECO:0008006" key="7">
    <source>
        <dbReference type="Google" id="ProtNLM"/>
    </source>
</evidence>
<evidence type="ECO:0000313" key="6">
    <source>
        <dbReference type="Proteomes" id="UP000777438"/>
    </source>
</evidence>
<feature type="region of interest" description="Disordered" evidence="4">
    <location>
        <begin position="207"/>
        <end position="231"/>
    </location>
</feature>
<dbReference type="OrthoDB" id="294295at2759"/>
<dbReference type="InterPro" id="IPR002347">
    <property type="entry name" value="SDR_fam"/>
</dbReference>
<evidence type="ECO:0000256" key="3">
    <source>
        <dbReference type="ARBA" id="ARBA00023002"/>
    </source>
</evidence>
<dbReference type="AlphaFoldDB" id="A0A9P9AH55"/>
<keyword evidence="6" id="KW-1185">Reference proteome</keyword>
<dbReference type="NCBIfam" id="NF005559">
    <property type="entry name" value="PRK07231.1"/>
    <property type="match status" value="1"/>
</dbReference>
<name>A0A9P9AH55_9HYPO</name>
<dbReference type="FunFam" id="3.40.50.720:FF:000084">
    <property type="entry name" value="Short-chain dehydrogenase reductase"/>
    <property type="match status" value="1"/>
</dbReference>
<proteinExistence type="inferred from homology"/>
<dbReference type="EMBL" id="JAGPYM010000107">
    <property type="protein sequence ID" value="KAH6867349.1"/>
    <property type="molecule type" value="Genomic_DNA"/>
</dbReference>
<comment type="caution">
    <text evidence="5">The sequence shown here is derived from an EMBL/GenBank/DDBJ whole genome shotgun (WGS) entry which is preliminary data.</text>
</comment>
<dbReference type="InterPro" id="IPR020904">
    <property type="entry name" value="Sc_DH/Rdtase_CS"/>
</dbReference>
<feature type="compositionally biased region" description="Basic and acidic residues" evidence="4">
    <location>
        <begin position="208"/>
        <end position="224"/>
    </location>
</feature>
<dbReference type="GO" id="GO:0016616">
    <property type="term" value="F:oxidoreductase activity, acting on the CH-OH group of donors, NAD or NADP as acceptor"/>
    <property type="evidence" value="ECO:0007669"/>
    <property type="project" value="TreeGrafter"/>
</dbReference>
<dbReference type="PRINTS" id="PR00081">
    <property type="entry name" value="GDHRDH"/>
</dbReference>
<reference evidence="5 6" key="1">
    <citation type="journal article" date="2021" name="Nat. Commun.">
        <title>Genetic determinants of endophytism in the Arabidopsis root mycobiome.</title>
        <authorList>
            <person name="Mesny F."/>
            <person name="Miyauchi S."/>
            <person name="Thiergart T."/>
            <person name="Pickel B."/>
            <person name="Atanasova L."/>
            <person name="Karlsson M."/>
            <person name="Huettel B."/>
            <person name="Barry K.W."/>
            <person name="Haridas S."/>
            <person name="Chen C."/>
            <person name="Bauer D."/>
            <person name="Andreopoulos W."/>
            <person name="Pangilinan J."/>
            <person name="LaButti K."/>
            <person name="Riley R."/>
            <person name="Lipzen A."/>
            <person name="Clum A."/>
            <person name="Drula E."/>
            <person name="Henrissat B."/>
            <person name="Kohler A."/>
            <person name="Grigoriev I.V."/>
            <person name="Martin F.M."/>
            <person name="Hacquard S."/>
        </authorList>
    </citation>
    <scope>NUCLEOTIDE SEQUENCE [LARGE SCALE GENOMIC DNA]</scope>
    <source>
        <strain evidence="5 6">MPI-CAGE-CH-0241</strain>
    </source>
</reference>
<dbReference type="Gene3D" id="3.40.50.720">
    <property type="entry name" value="NAD(P)-binding Rossmann-like Domain"/>
    <property type="match status" value="1"/>
</dbReference>
<evidence type="ECO:0000256" key="1">
    <source>
        <dbReference type="ARBA" id="ARBA00006484"/>
    </source>
</evidence>
<keyword evidence="3" id="KW-0560">Oxidoreductase</keyword>
<evidence type="ECO:0000256" key="2">
    <source>
        <dbReference type="ARBA" id="ARBA00022857"/>
    </source>
</evidence>
<comment type="similarity">
    <text evidence="1">Belongs to the short-chain dehydrogenases/reductases (SDR) family.</text>
</comment>
<evidence type="ECO:0000313" key="5">
    <source>
        <dbReference type="EMBL" id="KAH6867349.1"/>
    </source>
</evidence>
<keyword evidence="2" id="KW-0521">NADP</keyword>